<evidence type="ECO:0000256" key="2">
    <source>
        <dbReference type="ARBA" id="ARBA00022475"/>
    </source>
</evidence>
<feature type="transmembrane region" description="Helical" evidence="6">
    <location>
        <begin position="102"/>
        <end position="125"/>
    </location>
</feature>
<evidence type="ECO:0000259" key="7">
    <source>
        <dbReference type="Pfam" id="PF06271"/>
    </source>
</evidence>
<sequence>MTTSVSELVRLQWRRLAAFFYDVLVVVGLLIILSFPYLGIYHWLTGADAVATSTISFQVYLLFIVFGYVYLSWQRAGQTIGMKAWRIKAINQDGNRLNARQILLRFTVGLVSVLLCGLGYFWAFVDPQRRTLPERVSNSTTVFIPKNK</sequence>
<dbReference type="Pfam" id="PF06271">
    <property type="entry name" value="RDD"/>
    <property type="match status" value="1"/>
</dbReference>
<dbReference type="InterPro" id="IPR010432">
    <property type="entry name" value="RDD"/>
</dbReference>
<comment type="subcellular location">
    <subcellularLocation>
        <location evidence="1">Cell membrane</location>
        <topology evidence="1">Multi-pass membrane protein</topology>
    </subcellularLocation>
</comment>
<evidence type="ECO:0000256" key="3">
    <source>
        <dbReference type="ARBA" id="ARBA00022692"/>
    </source>
</evidence>
<feature type="transmembrane region" description="Helical" evidence="6">
    <location>
        <begin position="20"/>
        <end position="43"/>
    </location>
</feature>
<keyword evidence="5 6" id="KW-0472">Membrane</keyword>
<evidence type="ECO:0000256" key="6">
    <source>
        <dbReference type="SAM" id="Phobius"/>
    </source>
</evidence>
<feature type="transmembrane region" description="Helical" evidence="6">
    <location>
        <begin position="55"/>
        <end position="73"/>
    </location>
</feature>
<dbReference type="Proteomes" id="UP001595617">
    <property type="component" value="Unassembled WGS sequence"/>
</dbReference>
<gene>
    <name evidence="8" type="ORF">ACFOOG_12695</name>
</gene>
<proteinExistence type="predicted"/>
<accession>A0ABV7ZYS4</accession>
<keyword evidence="2" id="KW-1003">Cell membrane</keyword>
<dbReference type="PANTHER" id="PTHR36115:SF10">
    <property type="entry name" value="RDD DOMAIN-CONTAINING PROTEIN"/>
    <property type="match status" value="1"/>
</dbReference>
<protein>
    <submittedName>
        <fullName evidence="8">RDD family protein</fullName>
    </submittedName>
</protein>
<evidence type="ECO:0000256" key="5">
    <source>
        <dbReference type="ARBA" id="ARBA00023136"/>
    </source>
</evidence>
<dbReference type="RefSeq" id="WP_380697090.1">
    <property type="nucleotide sequence ID" value="NZ_JBHRYR010000003.1"/>
</dbReference>
<comment type="caution">
    <text evidence="8">The sequence shown here is derived from an EMBL/GenBank/DDBJ whole genome shotgun (WGS) entry which is preliminary data.</text>
</comment>
<keyword evidence="9" id="KW-1185">Reference proteome</keyword>
<reference evidence="9" key="1">
    <citation type="journal article" date="2019" name="Int. J. Syst. Evol. Microbiol.">
        <title>The Global Catalogue of Microorganisms (GCM) 10K type strain sequencing project: providing services to taxonomists for standard genome sequencing and annotation.</title>
        <authorList>
            <consortium name="The Broad Institute Genomics Platform"/>
            <consortium name="The Broad Institute Genome Sequencing Center for Infectious Disease"/>
            <person name="Wu L."/>
            <person name="Ma J."/>
        </authorList>
    </citation>
    <scope>NUCLEOTIDE SEQUENCE [LARGE SCALE GENOMIC DNA]</scope>
    <source>
        <strain evidence="9">IBRC 10765</strain>
    </source>
</reference>
<dbReference type="PANTHER" id="PTHR36115">
    <property type="entry name" value="PROLINE-RICH ANTIGEN HOMOLOG-RELATED"/>
    <property type="match status" value="1"/>
</dbReference>
<dbReference type="InterPro" id="IPR051791">
    <property type="entry name" value="Pra-immunoreactive"/>
</dbReference>
<evidence type="ECO:0000256" key="4">
    <source>
        <dbReference type="ARBA" id="ARBA00022989"/>
    </source>
</evidence>
<feature type="domain" description="RDD" evidence="7">
    <location>
        <begin position="13"/>
        <end position="134"/>
    </location>
</feature>
<organism evidence="8 9">
    <name type="scientific">Saccharospirillum mangrovi</name>
    <dbReference type="NCBI Taxonomy" id="2161747"/>
    <lineage>
        <taxon>Bacteria</taxon>
        <taxon>Pseudomonadati</taxon>
        <taxon>Pseudomonadota</taxon>
        <taxon>Gammaproteobacteria</taxon>
        <taxon>Oceanospirillales</taxon>
        <taxon>Saccharospirillaceae</taxon>
        <taxon>Saccharospirillum</taxon>
    </lineage>
</organism>
<name>A0ABV7ZYS4_9GAMM</name>
<keyword evidence="3 6" id="KW-0812">Transmembrane</keyword>
<evidence type="ECO:0000256" key="1">
    <source>
        <dbReference type="ARBA" id="ARBA00004651"/>
    </source>
</evidence>
<evidence type="ECO:0000313" key="8">
    <source>
        <dbReference type="EMBL" id="MFC3853694.1"/>
    </source>
</evidence>
<dbReference type="EMBL" id="JBHRYR010000003">
    <property type="protein sequence ID" value="MFC3853694.1"/>
    <property type="molecule type" value="Genomic_DNA"/>
</dbReference>
<keyword evidence="4 6" id="KW-1133">Transmembrane helix</keyword>
<evidence type="ECO:0000313" key="9">
    <source>
        <dbReference type="Proteomes" id="UP001595617"/>
    </source>
</evidence>